<name>A0A2W2H1V9_9ACTN</name>
<dbReference type="InterPro" id="IPR001932">
    <property type="entry name" value="PPM-type_phosphatase-like_dom"/>
</dbReference>
<dbReference type="AlphaFoldDB" id="A0A2W2H1V9"/>
<dbReference type="SMART" id="SM00331">
    <property type="entry name" value="PP2C_SIG"/>
    <property type="match status" value="1"/>
</dbReference>
<dbReference type="InterPro" id="IPR052016">
    <property type="entry name" value="Bact_Sigma-Reg"/>
</dbReference>
<dbReference type="RefSeq" id="WP_111165376.1">
    <property type="nucleotide sequence ID" value="NZ_POUA01000009.1"/>
</dbReference>
<dbReference type="Proteomes" id="UP000248544">
    <property type="component" value="Unassembled WGS sequence"/>
</dbReference>
<evidence type="ECO:0000313" key="4">
    <source>
        <dbReference type="Proteomes" id="UP000248544"/>
    </source>
</evidence>
<dbReference type="EMBL" id="POUA01000009">
    <property type="protein sequence ID" value="PZG56036.1"/>
    <property type="molecule type" value="Genomic_DNA"/>
</dbReference>
<dbReference type="Gene3D" id="3.60.40.10">
    <property type="entry name" value="PPM-type phosphatase domain"/>
    <property type="match status" value="1"/>
</dbReference>
<keyword evidence="4" id="KW-1185">Reference proteome</keyword>
<evidence type="ECO:0000256" key="1">
    <source>
        <dbReference type="ARBA" id="ARBA00022801"/>
    </source>
</evidence>
<accession>A0A2W2H1V9</accession>
<organism evidence="3 4">
    <name type="scientific">Spongiactinospora gelatinilytica</name>
    <dbReference type="NCBI Taxonomy" id="2666298"/>
    <lineage>
        <taxon>Bacteria</taxon>
        <taxon>Bacillati</taxon>
        <taxon>Actinomycetota</taxon>
        <taxon>Actinomycetes</taxon>
        <taxon>Streptosporangiales</taxon>
        <taxon>Streptosporangiaceae</taxon>
        <taxon>Spongiactinospora</taxon>
    </lineage>
</organism>
<dbReference type="Pfam" id="PF07228">
    <property type="entry name" value="SpoIIE"/>
    <property type="match status" value="1"/>
</dbReference>
<dbReference type="SUPFAM" id="SSF81606">
    <property type="entry name" value="PP2C-like"/>
    <property type="match status" value="1"/>
</dbReference>
<dbReference type="InterPro" id="IPR036457">
    <property type="entry name" value="PPM-type-like_dom_sf"/>
</dbReference>
<dbReference type="PANTHER" id="PTHR43156">
    <property type="entry name" value="STAGE II SPORULATION PROTEIN E-RELATED"/>
    <property type="match status" value="1"/>
</dbReference>
<sequence length="413" mass="44834">MPERAGPAMGDLLTASHLATLEDLPRLLAVYGATAALFDPVIYVADLQQQYLVPIPGQVDSRDMDLVPIRIDITPPGRAFRDADIVEVDPSRGLPEGMAGGRRLWVPMLNGTERVGVVGLTVPVADEANLRRAFWVASLVAILVVSKRDTSDTYAELVRMRPMGLSAEVLWNLLPAGTFANEQVVVAAALEPAYEVGGDVYDYGISGDRLHLSIFDSMGHDISAGLTATIAMGACRNARRQGAALPAISETIDEAINYHFSDVRFATGLLADLDTRTGALTWVNRGHPPPLVLRDGRHVATLEVMPAEPPMGLRLGMAGGVNGYQLQPGDRLLLYTDGVIEAQSPAGEQFGIDRFMDYIIRHEAAGLSAPETLRRLIQTILNYQEGHLQDDATVLLVEWRTERHGQLVPRASH</sequence>
<evidence type="ECO:0000259" key="2">
    <source>
        <dbReference type="SMART" id="SM00331"/>
    </source>
</evidence>
<comment type="caution">
    <text evidence="3">The sequence shown here is derived from an EMBL/GenBank/DDBJ whole genome shotgun (WGS) entry which is preliminary data.</text>
</comment>
<protein>
    <submittedName>
        <fullName evidence="3">Serine/threonine-protein phosphatase</fullName>
    </submittedName>
</protein>
<reference evidence="3 4" key="1">
    <citation type="submission" date="2018-01" db="EMBL/GenBank/DDBJ databases">
        <title>Draft genome sequence of Sphaerisporangium sp. 7K107.</title>
        <authorList>
            <person name="Sahin N."/>
            <person name="Saygin H."/>
            <person name="Ay H."/>
        </authorList>
    </citation>
    <scope>NUCLEOTIDE SEQUENCE [LARGE SCALE GENOMIC DNA]</scope>
    <source>
        <strain evidence="3 4">7K107</strain>
    </source>
</reference>
<keyword evidence="1" id="KW-0378">Hydrolase</keyword>
<evidence type="ECO:0000313" key="3">
    <source>
        <dbReference type="EMBL" id="PZG56036.1"/>
    </source>
</evidence>
<feature type="domain" description="PPM-type phosphatase" evidence="2">
    <location>
        <begin position="181"/>
        <end position="399"/>
    </location>
</feature>
<proteinExistence type="predicted"/>
<gene>
    <name evidence="3" type="ORF">C1I98_02310</name>
</gene>
<dbReference type="PANTHER" id="PTHR43156:SF2">
    <property type="entry name" value="STAGE II SPORULATION PROTEIN E"/>
    <property type="match status" value="1"/>
</dbReference>
<dbReference type="GO" id="GO:0016791">
    <property type="term" value="F:phosphatase activity"/>
    <property type="evidence" value="ECO:0007669"/>
    <property type="project" value="TreeGrafter"/>
</dbReference>